<accession>A0AAJ0U3Y2</accession>
<evidence type="ECO:0000313" key="2">
    <source>
        <dbReference type="EMBL" id="MBK1704776.1"/>
    </source>
</evidence>
<sequence>MILSPWREGDDPIPVLGQPGLEGLRWHLAPGSLVLREGPGPCPLSEEQTFAVKLVHEQTHKPNGQRVGVQRCPHCREPGALMFIGSRAATLSSVAIDEVFGSVLNDDPKLLAFTDSVQDASHRAGFFSARTYHFTLRTALQHLIDAAGEQGVPVPEVGPRLLDHWAAAGLGRPGSIKQALATLVPPDLREYAPYLAFRDGAVARPPAALRAEIATRLTWEAASEFSLLLTHGRTMELHASATLGWAGLGTGASHWHPGRAAPAPAAHQPAVGGLGRRLAQAVAAGAAASPARARRAASPLSERLCASGLLGKVSARQADPGARDLSSCRPLQAAAVDHASGQASGSSAGAATRGPAARLAAGLDPAGARGARSR</sequence>
<name>A0AAJ0U3Y2_9GAMM</name>
<keyword evidence="3" id="KW-1185">Reference proteome</keyword>
<dbReference type="AlphaFoldDB" id="A0AAJ0U3Y2"/>
<protein>
    <submittedName>
        <fullName evidence="2">Uncharacterized protein</fullName>
    </submittedName>
</protein>
<evidence type="ECO:0000313" key="3">
    <source>
        <dbReference type="Proteomes" id="UP001296776"/>
    </source>
</evidence>
<feature type="region of interest" description="Disordered" evidence="1">
    <location>
        <begin position="336"/>
        <end position="374"/>
    </location>
</feature>
<organism evidence="2 3">
    <name type="scientific">Halochromatium glycolicum</name>
    <dbReference type="NCBI Taxonomy" id="85075"/>
    <lineage>
        <taxon>Bacteria</taxon>
        <taxon>Pseudomonadati</taxon>
        <taxon>Pseudomonadota</taxon>
        <taxon>Gammaproteobacteria</taxon>
        <taxon>Chromatiales</taxon>
        <taxon>Chromatiaceae</taxon>
        <taxon>Halochromatium</taxon>
    </lineage>
</organism>
<reference evidence="2" key="1">
    <citation type="submission" date="2017-08" db="EMBL/GenBank/DDBJ databases">
        <authorList>
            <person name="Imhoff J.F."/>
            <person name="Rahn T."/>
            <person name="Kuenzel S."/>
            <person name="Neulinger S.C."/>
        </authorList>
    </citation>
    <scope>NUCLEOTIDE SEQUENCE</scope>
    <source>
        <strain evidence="2">DSM 11080</strain>
    </source>
</reference>
<comment type="caution">
    <text evidence="2">The sequence shown here is derived from an EMBL/GenBank/DDBJ whole genome shotgun (WGS) entry which is preliminary data.</text>
</comment>
<dbReference type="Proteomes" id="UP001296776">
    <property type="component" value="Unassembled WGS sequence"/>
</dbReference>
<evidence type="ECO:0000256" key="1">
    <source>
        <dbReference type="SAM" id="MobiDB-lite"/>
    </source>
</evidence>
<reference evidence="2" key="2">
    <citation type="journal article" date="2020" name="Microorganisms">
        <title>Osmotic Adaptation and Compatible Solute Biosynthesis of Phototrophic Bacteria as Revealed from Genome Analyses.</title>
        <authorList>
            <person name="Imhoff J.F."/>
            <person name="Rahn T."/>
            <person name="Kunzel S."/>
            <person name="Keller A."/>
            <person name="Neulinger S.C."/>
        </authorList>
    </citation>
    <scope>NUCLEOTIDE SEQUENCE</scope>
    <source>
        <strain evidence="2">DSM 11080</strain>
    </source>
</reference>
<dbReference type="EMBL" id="NRSJ01000014">
    <property type="protein sequence ID" value="MBK1704776.1"/>
    <property type="molecule type" value="Genomic_DNA"/>
</dbReference>
<feature type="compositionally biased region" description="Low complexity" evidence="1">
    <location>
        <begin position="339"/>
        <end position="374"/>
    </location>
</feature>
<proteinExistence type="predicted"/>
<gene>
    <name evidence="2" type="ORF">CKO40_09555</name>
</gene>